<keyword evidence="2" id="KW-0813">Transport</keyword>
<dbReference type="InterPro" id="IPR011989">
    <property type="entry name" value="ARM-like"/>
</dbReference>
<proteinExistence type="predicted"/>
<dbReference type="InterPro" id="IPR001494">
    <property type="entry name" value="Importin-beta_N"/>
</dbReference>
<evidence type="ECO:0000256" key="3">
    <source>
        <dbReference type="ARBA" id="ARBA00022490"/>
    </source>
</evidence>
<name>A0AAD8PF14_BABGI</name>
<dbReference type="EMBL" id="JAVEPI010000001">
    <property type="protein sequence ID" value="KAK1444138.1"/>
    <property type="molecule type" value="Genomic_DNA"/>
</dbReference>
<dbReference type="InterPro" id="IPR040122">
    <property type="entry name" value="Importin_beta"/>
</dbReference>
<dbReference type="PROSITE" id="PS50166">
    <property type="entry name" value="IMPORTIN_B_NT"/>
    <property type="match status" value="1"/>
</dbReference>
<dbReference type="InterPro" id="IPR058584">
    <property type="entry name" value="IMB1_TNPO1-like_TPR"/>
</dbReference>
<accession>A0AAD8PF14</accession>
<dbReference type="SUPFAM" id="SSF48371">
    <property type="entry name" value="ARM repeat"/>
    <property type="match status" value="1"/>
</dbReference>
<evidence type="ECO:0000313" key="8">
    <source>
        <dbReference type="Proteomes" id="UP001230268"/>
    </source>
</evidence>
<dbReference type="PANTHER" id="PTHR10527">
    <property type="entry name" value="IMPORTIN BETA"/>
    <property type="match status" value="1"/>
</dbReference>
<dbReference type="GO" id="GO:0006606">
    <property type="term" value="P:protein import into nucleus"/>
    <property type="evidence" value="ECO:0007669"/>
    <property type="project" value="InterPro"/>
</dbReference>
<dbReference type="Pfam" id="PF25574">
    <property type="entry name" value="TPR_IMB1"/>
    <property type="match status" value="1"/>
</dbReference>
<feature type="domain" description="Importin N-terminal" evidence="6">
    <location>
        <begin position="23"/>
        <end position="102"/>
    </location>
</feature>
<keyword evidence="5" id="KW-0653">Protein transport</keyword>
<dbReference type="Pfam" id="PF03810">
    <property type="entry name" value="IBN_N"/>
    <property type="match status" value="1"/>
</dbReference>
<comment type="caution">
    <text evidence="7">The sequence shown here is derived from an EMBL/GenBank/DDBJ whole genome shotgun (WGS) entry which is preliminary data.</text>
</comment>
<evidence type="ECO:0000259" key="6">
    <source>
        <dbReference type="PROSITE" id="PS50166"/>
    </source>
</evidence>
<sequence length="859" mass="95930">MDAPLLNMLATCLTPTAPTFAEAQRQLEAMRKHQLPDFVRALSDVIANPHVNSDIRQLAGVLMKNCFESDNKNNDPGSNILLQVPEEFLQYIKIQMLNVMKTGGEAQSVQASCYVISRIAELELRRQGWPEFFDIIISMIDPNDIEACRSSLTCLRYLIEDLATVYYNHGTEFLSKAECDRLLTSIVKGAYMSDNRSRKTVMICLQHLLPFVGSNMSVASERDTIVQAICFNSAPGNSLEVQAAANDCLVQLVSDYYSLIGPCLQLIVPILWQAIDSGIEEVAIPAFEFWNTICETEVDLEYEKPGENQRIIQQVITYLLPKILHTMTLHEYEDLDSDTWTLPMAAGVCLSLCSQAVKNDIVPSVLQFVKENFSSPMWNRREAAVLAYGYIMEGPDAETLRMLVGDSFNRLCEVLDDPSIAVQDTAAWTIGRIATFHCQVIIEHLGSLNDPASNMSRIIRALFKPARVAVNICWFFHELAEGVSKHVCPPELVDAIFPKVCEALVSRAKMEDATERNLFSSAYSSICSFITNVSDGCNAELLDMLLYFDRTLASMTPTDDDSPEMRSHRESICGVLQVLLMRVNQPTNVATLWWSLCKILQDDLCEDALLAVSALLNRVGAKEFSPYIQQLAEIVVSGIQRTDMTSSCKACVELTSDMARVMERQLMPYVPQIMEILLHTLADFNTPQKVKPPIVTAFGDIALAIGDGFTGYVEPTMQLLLQAASTSYEMGPVDNEEWIWYINDLREGVLLSFTGILYGQKAAKSLNNMRQYVSSMLQLIQQVVEAPNQYFSTGNYKLAVTLAGDLVAAFGSDLSIHLVNSSLLQSIVERLKQIEADNEPSLPECRERVNWLYKSLNIG</sequence>
<dbReference type="Pfam" id="PF13513">
    <property type="entry name" value="HEAT_EZ"/>
    <property type="match status" value="1"/>
</dbReference>
<dbReference type="GO" id="GO:0005737">
    <property type="term" value="C:cytoplasm"/>
    <property type="evidence" value="ECO:0007669"/>
    <property type="project" value="UniProtKB-SubCell"/>
</dbReference>
<dbReference type="AlphaFoldDB" id="A0AAD8PF14"/>
<reference evidence="7" key="1">
    <citation type="submission" date="2023-08" db="EMBL/GenBank/DDBJ databases">
        <title>Draft sequence of the Babesia gibsoni genome.</title>
        <authorList>
            <person name="Yamagishi J.Y."/>
            <person name="Xuan X.X."/>
        </authorList>
    </citation>
    <scope>NUCLEOTIDE SEQUENCE</scope>
    <source>
        <strain evidence="7">Azabu</strain>
    </source>
</reference>
<evidence type="ECO:0000256" key="2">
    <source>
        <dbReference type="ARBA" id="ARBA00022448"/>
    </source>
</evidence>
<organism evidence="7 8">
    <name type="scientific">Babesia gibsoni</name>
    <dbReference type="NCBI Taxonomy" id="33632"/>
    <lineage>
        <taxon>Eukaryota</taxon>
        <taxon>Sar</taxon>
        <taxon>Alveolata</taxon>
        <taxon>Apicomplexa</taxon>
        <taxon>Aconoidasida</taxon>
        <taxon>Piroplasmida</taxon>
        <taxon>Babesiidae</taxon>
        <taxon>Babesia</taxon>
    </lineage>
</organism>
<comment type="subcellular location">
    <subcellularLocation>
        <location evidence="1">Cytoplasm</location>
    </subcellularLocation>
</comment>
<dbReference type="InterPro" id="IPR016024">
    <property type="entry name" value="ARM-type_fold"/>
</dbReference>
<keyword evidence="8" id="KW-1185">Reference proteome</keyword>
<keyword evidence="3" id="KW-0963">Cytoplasm</keyword>
<dbReference type="GO" id="GO:0031267">
    <property type="term" value="F:small GTPase binding"/>
    <property type="evidence" value="ECO:0007669"/>
    <property type="project" value="InterPro"/>
</dbReference>
<evidence type="ECO:0000313" key="7">
    <source>
        <dbReference type="EMBL" id="KAK1444138.1"/>
    </source>
</evidence>
<dbReference type="Gene3D" id="1.25.10.10">
    <property type="entry name" value="Leucine-rich Repeat Variant"/>
    <property type="match status" value="1"/>
</dbReference>
<gene>
    <name evidence="7" type="ORF">BgAZ_100440</name>
</gene>
<dbReference type="Proteomes" id="UP001230268">
    <property type="component" value="Unassembled WGS sequence"/>
</dbReference>
<evidence type="ECO:0000256" key="5">
    <source>
        <dbReference type="ARBA" id="ARBA00022927"/>
    </source>
</evidence>
<protein>
    <submittedName>
        <fullName evidence="7">Armadillo-like helical protein</fullName>
    </submittedName>
</protein>
<evidence type="ECO:0000256" key="4">
    <source>
        <dbReference type="ARBA" id="ARBA00022737"/>
    </source>
</evidence>
<evidence type="ECO:0000256" key="1">
    <source>
        <dbReference type="ARBA" id="ARBA00004496"/>
    </source>
</evidence>
<keyword evidence="4" id="KW-0677">Repeat</keyword>